<keyword evidence="2" id="KW-1185">Reference proteome</keyword>
<evidence type="ECO:0000313" key="2">
    <source>
        <dbReference type="Proteomes" id="UP000641741"/>
    </source>
</evidence>
<dbReference type="PANTHER" id="PTHR38474:SF2">
    <property type="entry name" value="CHLORAMPHENICOL ACETYLTRANSFERASE"/>
    <property type="match status" value="1"/>
</dbReference>
<proteinExistence type="predicted"/>
<dbReference type="SUPFAM" id="SSF52777">
    <property type="entry name" value="CoA-dependent acyltransferases"/>
    <property type="match status" value="1"/>
</dbReference>
<dbReference type="SMART" id="SM01059">
    <property type="entry name" value="CAT"/>
    <property type="match status" value="1"/>
</dbReference>
<accession>A0ABR7GLB3</accession>
<dbReference type="Proteomes" id="UP000641741">
    <property type="component" value="Unassembled WGS sequence"/>
</dbReference>
<dbReference type="InterPro" id="IPR001707">
    <property type="entry name" value="Cmp_AcTrfase"/>
</dbReference>
<dbReference type="RefSeq" id="WP_186969402.1">
    <property type="nucleotide sequence ID" value="NZ_JACOPK010000003.1"/>
</dbReference>
<protein>
    <submittedName>
        <fullName evidence="1">Chloramphenicol acetyltransferase</fullName>
    </submittedName>
</protein>
<sequence length="221" mass="24982">MEHYTKIDMATWPRREHYRYYSQTLKVEFNMTAPVNVKNLLGFCRANGYRFYPAAIYCVTRTLGRIENFRMFRNADGELCVWDRVVPNYTIFHADDCTFSDCWTDFSDDFGTFYRAVTADMQTFGGNHGIKAKPGQPANFYCVSCTPWVSFTGCGSRVTGSSEPAFFPIIVMGRYEESGGAVRMPVALSIAHAVADGYHAALFFRYLQEEMDALAASEAGL</sequence>
<dbReference type="InterPro" id="IPR023213">
    <property type="entry name" value="CAT-like_dom_sf"/>
</dbReference>
<dbReference type="PANTHER" id="PTHR38474">
    <property type="entry name" value="SLR0299 PROTEIN"/>
    <property type="match status" value="1"/>
</dbReference>
<dbReference type="Pfam" id="PF00302">
    <property type="entry name" value="CAT"/>
    <property type="match status" value="1"/>
</dbReference>
<dbReference type="Gene3D" id="3.30.559.10">
    <property type="entry name" value="Chloramphenicol acetyltransferase-like domain"/>
    <property type="match status" value="1"/>
</dbReference>
<dbReference type="PIRSF" id="PIRSF000440">
    <property type="entry name" value="CAT"/>
    <property type="match status" value="1"/>
</dbReference>
<evidence type="ECO:0000313" key="1">
    <source>
        <dbReference type="EMBL" id="MBC5695106.1"/>
    </source>
</evidence>
<dbReference type="EMBL" id="JACOPK010000003">
    <property type="protein sequence ID" value="MBC5695106.1"/>
    <property type="molecule type" value="Genomic_DNA"/>
</dbReference>
<gene>
    <name evidence="1" type="ORF">H8S02_03985</name>
</gene>
<comment type="caution">
    <text evidence="1">The sequence shown here is derived from an EMBL/GenBank/DDBJ whole genome shotgun (WGS) entry which is preliminary data.</text>
</comment>
<reference evidence="1 2" key="1">
    <citation type="submission" date="2020-08" db="EMBL/GenBank/DDBJ databases">
        <title>Genome public.</title>
        <authorList>
            <person name="Liu C."/>
            <person name="Sun Q."/>
        </authorList>
    </citation>
    <scope>NUCLEOTIDE SEQUENCE [LARGE SCALE GENOMIC DNA]</scope>
    <source>
        <strain evidence="1 2">M2</strain>
    </source>
</reference>
<name>A0ABR7GLB3_9FIRM</name>
<organism evidence="1 2">
    <name type="scientific">Agathobaculum hominis</name>
    <dbReference type="NCBI Taxonomy" id="2763014"/>
    <lineage>
        <taxon>Bacteria</taxon>
        <taxon>Bacillati</taxon>
        <taxon>Bacillota</taxon>
        <taxon>Clostridia</taxon>
        <taxon>Eubacteriales</taxon>
        <taxon>Butyricicoccaceae</taxon>
        <taxon>Agathobaculum</taxon>
    </lineage>
</organism>